<organism evidence="1 2">
    <name type="scientific">Penicillium frequentans</name>
    <dbReference type="NCBI Taxonomy" id="3151616"/>
    <lineage>
        <taxon>Eukaryota</taxon>
        <taxon>Fungi</taxon>
        <taxon>Dikarya</taxon>
        <taxon>Ascomycota</taxon>
        <taxon>Pezizomycotina</taxon>
        <taxon>Eurotiomycetes</taxon>
        <taxon>Eurotiomycetidae</taxon>
        <taxon>Eurotiales</taxon>
        <taxon>Aspergillaceae</taxon>
        <taxon>Penicillium</taxon>
    </lineage>
</organism>
<name>A0AAD6G910_9EURO</name>
<gene>
    <name evidence="1" type="ORF">N7494_010753</name>
</gene>
<dbReference type="Proteomes" id="UP001220324">
    <property type="component" value="Unassembled WGS sequence"/>
</dbReference>
<evidence type="ECO:0008006" key="3">
    <source>
        <dbReference type="Google" id="ProtNLM"/>
    </source>
</evidence>
<dbReference type="Gene3D" id="1.25.40.10">
    <property type="entry name" value="Tetratricopeptide repeat domain"/>
    <property type="match status" value="1"/>
</dbReference>
<dbReference type="InterPro" id="IPR053137">
    <property type="entry name" value="NLR-like"/>
</dbReference>
<sequence length="100" mass="11518">MLAFAYQKLGRLEEFMQLQVQVMETRKLKFGEDDLPTLKSMGDLARLYQHQGQWEEAEQLQLQVIEASRNKSGEDHPDTMMCLVWLASGNFQAAMLKPSI</sequence>
<reference evidence="1 2" key="1">
    <citation type="journal article" date="2023" name="IMA Fungus">
        <title>Comparative genomic study of the Penicillium genus elucidates a diverse pangenome and 15 lateral gene transfer events.</title>
        <authorList>
            <person name="Petersen C."/>
            <person name="Sorensen T."/>
            <person name="Nielsen M.R."/>
            <person name="Sondergaard T.E."/>
            <person name="Sorensen J.L."/>
            <person name="Fitzpatrick D.A."/>
            <person name="Frisvad J.C."/>
            <person name="Nielsen K.L."/>
        </authorList>
    </citation>
    <scope>NUCLEOTIDE SEQUENCE [LARGE SCALE GENOMIC DNA]</scope>
    <source>
        <strain evidence="1 2">IBT 35679</strain>
    </source>
</reference>
<dbReference type="PANTHER" id="PTHR46082:SF11">
    <property type="entry name" value="AAA+ ATPASE DOMAIN-CONTAINING PROTEIN-RELATED"/>
    <property type="match status" value="1"/>
</dbReference>
<dbReference type="Pfam" id="PF13374">
    <property type="entry name" value="TPR_10"/>
    <property type="match status" value="2"/>
</dbReference>
<evidence type="ECO:0000313" key="1">
    <source>
        <dbReference type="EMBL" id="KAJ5524103.1"/>
    </source>
</evidence>
<dbReference type="SUPFAM" id="SSF48452">
    <property type="entry name" value="TPR-like"/>
    <property type="match status" value="1"/>
</dbReference>
<accession>A0AAD6G910</accession>
<dbReference type="AlphaFoldDB" id="A0AAD6G910"/>
<evidence type="ECO:0000313" key="2">
    <source>
        <dbReference type="Proteomes" id="UP001220324"/>
    </source>
</evidence>
<protein>
    <recommendedName>
        <fullName evidence="3">Kinesin light chain</fullName>
    </recommendedName>
</protein>
<keyword evidence="2" id="KW-1185">Reference proteome</keyword>
<dbReference type="EMBL" id="JAQIZZ010000008">
    <property type="protein sequence ID" value="KAJ5524103.1"/>
    <property type="molecule type" value="Genomic_DNA"/>
</dbReference>
<dbReference type="PANTHER" id="PTHR46082">
    <property type="entry name" value="ATP/GTP-BINDING PROTEIN-RELATED"/>
    <property type="match status" value="1"/>
</dbReference>
<comment type="caution">
    <text evidence="1">The sequence shown here is derived from an EMBL/GenBank/DDBJ whole genome shotgun (WGS) entry which is preliminary data.</text>
</comment>
<dbReference type="InterPro" id="IPR011990">
    <property type="entry name" value="TPR-like_helical_dom_sf"/>
</dbReference>
<proteinExistence type="predicted"/>